<keyword evidence="4" id="KW-1185">Reference proteome</keyword>
<feature type="domain" description="Thioredoxin" evidence="2">
    <location>
        <begin position="127"/>
        <end position="214"/>
    </location>
</feature>
<keyword evidence="1" id="KW-0812">Transmembrane</keyword>
<evidence type="ECO:0000256" key="1">
    <source>
        <dbReference type="SAM" id="Phobius"/>
    </source>
</evidence>
<reference evidence="3" key="1">
    <citation type="submission" date="2016-10" db="EMBL/GenBank/DDBJ databases">
        <authorList>
            <person name="Benchimol M."/>
            <person name="Almeida L.G."/>
            <person name="Vasconcelos A.T."/>
            <person name="Perreira-Neves A."/>
            <person name="Rosa I.A."/>
            <person name="Tasca T."/>
            <person name="Bogo M.R."/>
            <person name="de Souza W."/>
        </authorList>
    </citation>
    <scope>NUCLEOTIDE SEQUENCE [LARGE SCALE GENOMIC DNA]</scope>
    <source>
        <strain evidence="3">K</strain>
    </source>
</reference>
<evidence type="ECO:0000313" key="4">
    <source>
        <dbReference type="Proteomes" id="UP000179807"/>
    </source>
</evidence>
<proteinExistence type="predicted"/>
<keyword evidence="1" id="KW-0472">Membrane</keyword>
<dbReference type="GeneID" id="94832760"/>
<gene>
    <name evidence="3" type="ORF">TRFO_14852</name>
</gene>
<dbReference type="SUPFAM" id="SSF52833">
    <property type="entry name" value="Thioredoxin-like"/>
    <property type="match status" value="1"/>
</dbReference>
<dbReference type="InterPro" id="IPR036249">
    <property type="entry name" value="Thioredoxin-like_sf"/>
</dbReference>
<dbReference type="EMBL" id="MLAK01000326">
    <property type="protein sequence ID" value="OHT14680.1"/>
    <property type="molecule type" value="Genomic_DNA"/>
</dbReference>
<organism evidence="3 4">
    <name type="scientific">Tritrichomonas foetus</name>
    <dbReference type="NCBI Taxonomy" id="1144522"/>
    <lineage>
        <taxon>Eukaryota</taxon>
        <taxon>Metamonada</taxon>
        <taxon>Parabasalia</taxon>
        <taxon>Tritrichomonadida</taxon>
        <taxon>Tritrichomonadidae</taxon>
        <taxon>Tritrichomonas</taxon>
    </lineage>
</organism>
<accession>A0A1J4KUX9</accession>
<feature type="transmembrane region" description="Helical" evidence="1">
    <location>
        <begin position="6"/>
        <end position="24"/>
    </location>
</feature>
<dbReference type="InterPro" id="IPR013766">
    <property type="entry name" value="Thioredoxin_domain"/>
</dbReference>
<dbReference type="AlphaFoldDB" id="A0A1J4KUX9"/>
<dbReference type="OrthoDB" id="20229at2759"/>
<comment type="caution">
    <text evidence="3">The sequence shown here is derived from an EMBL/GenBank/DDBJ whole genome shotgun (WGS) entry which is preliminary data.</text>
</comment>
<dbReference type="Gene3D" id="3.40.30.10">
    <property type="entry name" value="Glutaredoxin"/>
    <property type="match status" value="1"/>
</dbReference>
<dbReference type="Pfam" id="PF00085">
    <property type="entry name" value="Thioredoxin"/>
    <property type="match status" value="1"/>
</dbReference>
<feature type="transmembrane region" description="Helical" evidence="1">
    <location>
        <begin position="82"/>
        <end position="99"/>
    </location>
</feature>
<dbReference type="VEuPathDB" id="TrichDB:TRFO_14852"/>
<evidence type="ECO:0000313" key="3">
    <source>
        <dbReference type="EMBL" id="OHT14680.1"/>
    </source>
</evidence>
<sequence>MKQFPYLFLQACLTSVYLLFRFHFISESDLTTLQDYEFKSFGVFGVILLIRLIRVESWLGYIVFALKITHFLMCGLMFQFDYLWGICFGIATIVVHFGVEPPFFEITQRVATLSEELLRPYIERVPECFILFYTTWENRCIAITPVFLDISEKYTTQDRLFARFDIGRSPAVEKDFQISATNGTLRQIPTIVHYKDGKEVRRYNPAIAEDKIMNYPNIIKYFKLGAPPKQKKQKKE</sequence>
<protein>
    <recommendedName>
        <fullName evidence="2">Thioredoxin domain-containing protein</fullName>
    </recommendedName>
</protein>
<dbReference type="RefSeq" id="XP_068367816.1">
    <property type="nucleotide sequence ID" value="XM_068498056.1"/>
</dbReference>
<feature type="transmembrane region" description="Helical" evidence="1">
    <location>
        <begin position="36"/>
        <end position="53"/>
    </location>
</feature>
<name>A0A1J4KUX9_9EUKA</name>
<evidence type="ECO:0000259" key="2">
    <source>
        <dbReference type="Pfam" id="PF00085"/>
    </source>
</evidence>
<dbReference type="Proteomes" id="UP000179807">
    <property type="component" value="Unassembled WGS sequence"/>
</dbReference>
<keyword evidence="1" id="KW-1133">Transmembrane helix</keyword>